<comment type="caution">
    <text evidence="1">The sequence shown here is derived from an EMBL/GenBank/DDBJ whole genome shotgun (WGS) entry which is preliminary data.</text>
</comment>
<organism evidence="1 2">
    <name type="scientific">Ovis aries</name>
    <name type="common">Sheep</name>
    <dbReference type="NCBI Taxonomy" id="9940"/>
    <lineage>
        <taxon>Eukaryota</taxon>
        <taxon>Metazoa</taxon>
        <taxon>Chordata</taxon>
        <taxon>Craniata</taxon>
        <taxon>Vertebrata</taxon>
        <taxon>Euteleostomi</taxon>
        <taxon>Mammalia</taxon>
        <taxon>Eutheria</taxon>
        <taxon>Laurasiatheria</taxon>
        <taxon>Artiodactyla</taxon>
        <taxon>Ruminantia</taxon>
        <taxon>Pecora</taxon>
        <taxon>Bovidae</taxon>
        <taxon>Caprinae</taxon>
        <taxon>Ovis</taxon>
    </lineage>
</organism>
<dbReference type="Proteomes" id="UP000664991">
    <property type="component" value="Unassembled WGS sequence"/>
</dbReference>
<protein>
    <submittedName>
        <fullName evidence="1">Uncharacterized protein</fullName>
    </submittedName>
</protein>
<proteinExistence type="predicted"/>
<evidence type="ECO:0000313" key="2">
    <source>
        <dbReference type="Proteomes" id="UP000664991"/>
    </source>
</evidence>
<dbReference type="Gene3D" id="2.40.30.10">
    <property type="entry name" value="Translation factors"/>
    <property type="match status" value="1"/>
</dbReference>
<dbReference type="PANTHER" id="PTHR44830:SF1">
    <property type="entry name" value="TR-TYPE G DOMAIN-CONTAINING PROTEIN"/>
    <property type="match status" value="1"/>
</dbReference>
<reference evidence="1 2" key="1">
    <citation type="submission" date="2020-12" db="EMBL/GenBank/DDBJ databases">
        <title>De novo assembly of Tibetan sheep genome.</title>
        <authorList>
            <person name="Li X."/>
        </authorList>
    </citation>
    <scope>NUCLEOTIDE SEQUENCE [LARGE SCALE GENOMIC DNA]</scope>
    <source>
        <tissue evidence="1">Heart</tissue>
    </source>
</reference>
<dbReference type="PANTHER" id="PTHR44830">
    <property type="entry name" value="ELONGATION FACTOR 1 ALPHA"/>
    <property type="match status" value="1"/>
</dbReference>
<name>A0A836AES2_SHEEP</name>
<gene>
    <name evidence="1" type="ORF">JEQ12_001182</name>
</gene>
<dbReference type="InterPro" id="IPR009000">
    <property type="entry name" value="Transl_B-barrel_sf"/>
</dbReference>
<dbReference type="SUPFAM" id="SSF50447">
    <property type="entry name" value="Translation proteins"/>
    <property type="match status" value="1"/>
</dbReference>
<dbReference type="AlphaFoldDB" id="A0A836AES2"/>
<evidence type="ECO:0000313" key="1">
    <source>
        <dbReference type="EMBL" id="KAG5215606.1"/>
    </source>
</evidence>
<dbReference type="EMBL" id="JAEMGP010000001">
    <property type="protein sequence ID" value="KAG5215606.1"/>
    <property type="molecule type" value="Genomic_DNA"/>
</dbReference>
<accession>A0A836AES2</accession>
<sequence length="144" mass="15877">MQSHYTEESSGRHGDILEPWKVIYKDGRASRTIPPEALDCIQPPTYPTDEPFCLPFQDAYKIDGTGTVPVETAVLNPQHGGHLAPASDTNEVQSLGMHHEALREALPGDSVGFSVEKVSIKDVCHGTILMVTVTMTYRWKQLTS</sequence>